<dbReference type="AlphaFoldDB" id="A0A9D3UK25"/>
<proteinExistence type="predicted"/>
<name>A0A9D3UK25_9ROSI</name>
<keyword evidence="3" id="KW-1185">Reference proteome</keyword>
<reference evidence="2 3" key="1">
    <citation type="journal article" date="2021" name="Plant Biotechnol. J.">
        <title>Multi-omics assisted identification of the key and species-specific regulatory components of drought-tolerant mechanisms in Gossypium stocksii.</title>
        <authorList>
            <person name="Yu D."/>
            <person name="Ke L."/>
            <person name="Zhang D."/>
            <person name="Wu Y."/>
            <person name="Sun Y."/>
            <person name="Mei J."/>
            <person name="Sun J."/>
            <person name="Sun Y."/>
        </authorList>
    </citation>
    <scope>NUCLEOTIDE SEQUENCE [LARGE SCALE GENOMIC DNA]</scope>
    <source>
        <strain evidence="3">cv. E1</strain>
        <tissue evidence="2">Leaf</tissue>
    </source>
</reference>
<comment type="caution">
    <text evidence="2">The sequence shown here is derived from an EMBL/GenBank/DDBJ whole genome shotgun (WGS) entry which is preliminary data.</text>
</comment>
<evidence type="ECO:0000313" key="3">
    <source>
        <dbReference type="Proteomes" id="UP000828251"/>
    </source>
</evidence>
<accession>A0A9D3UK25</accession>
<gene>
    <name evidence="2" type="ORF">J1N35_037549</name>
</gene>
<evidence type="ECO:0000313" key="2">
    <source>
        <dbReference type="EMBL" id="KAH1046765.1"/>
    </source>
</evidence>
<feature type="region of interest" description="Disordered" evidence="1">
    <location>
        <begin position="1"/>
        <end position="30"/>
    </location>
</feature>
<dbReference type="EMBL" id="JAIQCV010000011">
    <property type="protein sequence ID" value="KAH1046765.1"/>
    <property type="molecule type" value="Genomic_DNA"/>
</dbReference>
<sequence length="74" mass="7956">MEVHMISGHSALPAPPPPHEDVLPLSHGDIPPGLRENAHLDQIEHLMSEMIGALQHIASANAALVHQGLPLERL</sequence>
<evidence type="ECO:0000256" key="1">
    <source>
        <dbReference type="SAM" id="MobiDB-lite"/>
    </source>
</evidence>
<dbReference type="Proteomes" id="UP000828251">
    <property type="component" value="Unassembled WGS sequence"/>
</dbReference>
<protein>
    <submittedName>
        <fullName evidence="2">Uncharacterized protein</fullName>
    </submittedName>
</protein>
<organism evidence="2 3">
    <name type="scientific">Gossypium stocksii</name>
    <dbReference type="NCBI Taxonomy" id="47602"/>
    <lineage>
        <taxon>Eukaryota</taxon>
        <taxon>Viridiplantae</taxon>
        <taxon>Streptophyta</taxon>
        <taxon>Embryophyta</taxon>
        <taxon>Tracheophyta</taxon>
        <taxon>Spermatophyta</taxon>
        <taxon>Magnoliopsida</taxon>
        <taxon>eudicotyledons</taxon>
        <taxon>Gunneridae</taxon>
        <taxon>Pentapetalae</taxon>
        <taxon>rosids</taxon>
        <taxon>malvids</taxon>
        <taxon>Malvales</taxon>
        <taxon>Malvaceae</taxon>
        <taxon>Malvoideae</taxon>
        <taxon>Gossypium</taxon>
    </lineage>
</organism>